<comment type="caution">
    <text evidence="1">The sequence shown here is derived from an EMBL/GenBank/DDBJ whole genome shotgun (WGS) entry which is preliminary data.</text>
</comment>
<reference evidence="1 2" key="1">
    <citation type="submission" date="2021-06" db="EMBL/GenBank/DDBJ databases">
        <authorList>
            <person name="Palmer J.M."/>
        </authorList>
    </citation>
    <scope>NUCLEOTIDE SEQUENCE [LARGE SCALE GENOMIC DNA]</scope>
    <source>
        <strain evidence="1 2">AS_MEX2019</strain>
        <tissue evidence="1">Muscle</tissue>
    </source>
</reference>
<proteinExistence type="predicted"/>
<keyword evidence="2" id="KW-1185">Reference proteome</keyword>
<protein>
    <submittedName>
        <fullName evidence="1">Uncharacterized protein</fullName>
    </submittedName>
</protein>
<gene>
    <name evidence="1" type="ORF">AMECASPLE_013705</name>
</gene>
<accession>A0ABV0YNN5</accession>
<evidence type="ECO:0000313" key="2">
    <source>
        <dbReference type="Proteomes" id="UP001469553"/>
    </source>
</evidence>
<name>A0ABV0YNN5_9TELE</name>
<dbReference type="Proteomes" id="UP001469553">
    <property type="component" value="Unassembled WGS sequence"/>
</dbReference>
<organism evidence="1 2">
    <name type="scientific">Ameca splendens</name>
    <dbReference type="NCBI Taxonomy" id="208324"/>
    <lineage>
        <taxon>Eukaryota</taxon>
        <taxon>Metazoa</taxon>
        <taxon>Chordata</taxon>
        <taxon>Craniata</taxon>
        <taxon>Vertebrata</taxon>
        <taxon>Euteleostomi</taxon>
        <taxon>Actinopterygii</taxon>
        <taxon>Neopterygii</taxon>
        <taxon>Teleostei</taxon>
        <taxon>Neoteleostei</taxon>
        <taxon>Acanthomorphata</taxon>
        <taxon>Ovalentaria</taxon>
        <taxon>Atherinomorphae</taxon>
        <taxon>Cyprinodontiformes</taxon>
        <taxon>Goodeidae</taxon>
        <taxon>Ameca</taxon>
    </lineage>
</organism>
<evidence type="ECO:0000313" key="1">
    <source>
        <dbReference type="EMBL" id="MEQ2295376.1"/>
    </source>
</evidence>
<dbReference type="EMBL" id="JAHRIP010038526">
    <property type="protein sequence ID" value="MEQ2295376.1"/>
    <property type="molecule type" value="Genomic_DNA"/>
</dbReference>
<sequence length="81" mass="9062">MDWNLDLVSTLTIVACRFYKQDADPRTIQECENSLGVLAIVHELAGRIPIANNDKIQHSPLGPLTGLHAEIIFRKFGMKIC</sequence>